<sequence>MLNEQRFFVTGPAGKLETVVILPDDVPHGIAVVAHPHPLYHGSMDNKIIYILARAFIEQQYITVKFNFRGVGESEGSYAEGKGEIEDVLAVTQSIRERYDTGSTPLPLILAGFSFGGAVQAHVAQQLRPHKLILVAPAVERLQAPPVIDYAEHILIIQGDQDTVVPLQSILDWATPQTLPVTIIPGAEHFFHGKLNVLKDIILQNCA</sequence>
<gene>
    <name evidence="2" type="ORF">SAMN05216339_10334</name>
</gene>
<dbReference type="Proteomes" id="UP000183926">
    <property type="component" value="Unassembled WGS sequence"/>
</dbReference>
<dbReference type="PANTHER" id="PTHR42103:SF2">
    <property type="entry name" value="AB HYDROLASE-1 DOMAIN-CONTAINING PROTEIN"/>
    <property type="match status" value="1"/>
</dbReference>
<feature type="domain" description="Serine aminopeptidase S33" evidence="1">
    <location>
        <begin position="52"/>
        <end position="146"/>
    </location>
</feature>
<dbReference type="InterPro" id="IPR029058">
    <property type="entry name" value="AB_hydrolase_fold"/>
</dbReference>
<reference evidence="2 3" key="1">
    <citation type="submission" date="2016-10" db="EMBL/GenBank/DDBJ databases">
        <authorList>
            <person name="de Groot N.N."/>
        </authorList>
    </citation>
    <scope>NUCLEOTIDE SEQUENCE [LARGE SCALE GENOMIC DNA]</scope>
    <source>
        <strain evidence="2 3">Nm24</strain>
    </source>
</reference>
<organism evidence="2 3">
    <name type="scientific">Nitrosomonas eutropha</name>
    <dbReference type="NCBI Taxonomy" id="916"/>
    <lineage>
        <taxon>Bacteria</taxon>
        <taxon>Pseudomonadati</taxon>
        <taxon>Pseudomonadota</taxon>
        <taxon>Betaproteobacteria</taxon>
        <taxon>Nitrosomonadales</taxon>
        <taxon>Nitrosomonadaceae</taxon>
        <taxon>Nitrosomonas</taxon>
    </lineage>
</organism>
<evidence type="ECO:0000313" key="2">
    <source>
        <dbReference type="EMBL" id="SFU49121.1"/>
    </source>
</evidence>
<evidence type="ECO:0000313" key="3">
    <source>
        <dbReference type="Proteomes" id="UP000183926"/>
    </source>
</evidence>
<dbReference type="Gene3D" id="3.40.50.1820">
    <property type="entry name" value="alpha/beta hydrolase"/>
    <property type="match status" value="1"/>
</dbReference>
<dbReference type="SUPFAM" id="SSF53474">
    <property type="entry name" value="alpha/beta-Hydrolases"/>
    <property type="match status" value="1"/>
</dbReference>
<dbReference type="EMBL" id="FPBL01000003">
    <property type="protein sequence ID" value="SFU49121.1"/>
    <property type="molecule type" value="Genomic_DNA"/>
</dbReference>
<dbReference type="OrthoDB" id="9800435at2"/>
<dbReference type="Pfam" id="PF12146">
    <property type="entry name" value="Hydrolase_4"/>
    <property type="match status" value="1"/>
</dbReference>
<name>A0A1I7GLA7_9PROT</name>
<accession>A0A1I7GLA7</accession>
<dbReference type="InterPro" id="IPR022742">
    <property type="entry name" value="Hydrolase_4"/>
</dbReference>
<dbReference type="PANTHER" id="PTHR42103">
    <property type="entry name" value="ALPHA/BETA-HYDROLASES SUPERFAMILY PROTEIN"/>
    <property type="match status" value="1"/>
</dbReference>
<proteinExistence type="predicted"/>
<dbReference type="RefSeq" id="WP_074927541.1">
    <property type="nucleotide sequence ID" value="NZ_FPBL01000003.1"/>
</dbReference>
<evidence type="ECO:0000259" key="1">
    <source>
        <dbReference type="Pfam" id="PF12146"/>
    </source>
</evidence>
<protein>
    <recommendedName>
        <fullName evidence="1">Serine aminopeptidase S33 domain-containing protein</fullName>
    </recommendedName>
</protein>
<dbReference type="AlphaFoldDB" id="A0A1I7GLA7"/>